<dbReference type="EMBL" id="KZ305053">
    <property type="protein sequence ID" value="PIA35213.1"/>
    <property type="molecule type" value="Genomic_DNA"/>
</dbReference>
<dbReference type="STRING" id="218851.A0A2G5CVD4"/>
<dbReference type="InParanoid" id="A0A2G5CVD4"/>
<dbReference type="InterPro" id="IPR018192">
    <property type="entry name" value="Ribosomal_uS5_N_CS"/>
</dbReference>
<keyword evidence="1" id="KW-0699">rRNA-binding</keyword>
<dbReference type="GO" id="GO:0019843">
    <property type="term" value="F:rRNA binding"/>
    <property type="evidence" value="ECO:0007669"/>
    <property type="project" value="UniProtKB-KW"/>
</dbReference>
<protein>
    <recommendedName>
        <fullName evidence="6">S5 DRBM domain-containing protein</fullName>
    </recommendedName>
</protein>
<dbReference type="Proteomes" id="UP000230069">
    <property type="component" value="Unassembled WGS sequence"/>
</dbReference>
<feature type="domain" description="S5 DRBM" evidence="6">
    <location>
        <begin position="155"/>
        <end position="218"/>
    </location>
</feature>
<evidence type="ECO:0000256" key="1">
    <source>
        <dbReference type="ARBA" id="ARBA00022730"/>
    </source>
</evidence>
<sequence>MAASATTLSSFSSLSIRSSHSSSSTLFKSSSISIPIFQTTNSFFTTSSFTFSSKPNFPKSFVSDSEDVETIFFDEINPEEEIVYDPPVPPEGYVSPPGIDDGPAETEDEITAAYEELYGVAYSGVSVLGNDVFVKEKKESGYGSKIKKEKVKDGFDERVVQVRRVTKVVKGGKQLNFRAVVVVGDMEGNVGVGVGKAKEVSAAVQKSAVDARRNIITVPMTKYSTFPHRLVT</sequence>
<keyword evidence="3 5" id="KW-0689">Ribosomal protein</keyword>
<dbReference type="FunFam" id="3.30.160.20:FF:000001">
    <property type="entry name" value="30S ribosomal protein S5"/>
    <property type="match status" value="1"/>
</dbReference>
<dbReference type="InterPro" id="IPR013810">
    <property type="entry name" value="Ribosomal_uS5_N"/>
</dbReference>
<dbReference type="GO" id="GO:0003735">
    <property type="term" value="F:structural constituent of ribosome"/>
    <property type="evidence" value="ECO:0007669"/>
    <property type="project" value="UniProtKB-UniRule"/>
</dbReference>
<dbReference type="Pfam" id="PF00333">
    <property type="entry name" value="Ribosomal_S5"/>
    <property type="match status" value="1"/>
</dbReference>
<evidence type="ECO:0000256" key="4">
    <source>
        <dbReference type="ARBA" id="ARBA00023274"/>
    </source>
</evidence>
<keyword evidence="2" id="KW-0694">RNA-binding</keyword>
<dbReference type="PANTHER" id="PTHR13718">
    <property type="entry name" value="RIBOSOMAL S SUBUNIT"/>
    <property type="match status" value="1"/>
</dbReference>
<reference evidence="7 8" key="1">
    <citation type="submission" date="2017-09" db="EMBL/GenBank/DDBJ databases">
        <title>WGS assembly of Aquilegia coerulea Goldsmith.</title>
        <authorList>
            <person name="Hodges S."/>
            <person name="Kramer E."/>
            <person name="Nordborg M."/>
            <person name="Tomkins J."/>
            <person name="Borevitz J."/>
            <person name="Derieg N."/>
            <person name="Yan J."/>
            <person name="Mihaltcheva S."/>
            <person name="Hayes R.D."/>
            <person name="Rokhsar D."/>
        </authorList>
    </citation>
    <scope>NUCLEOTIDE SEQUENCE [LARGE SCALE GENOMIC DNA]</scope>
    <source>
        <strain evidence="8">cv. Goldsmith</strain>
    </source>
</reference>
<dbReference type="GO" id="GO:0005763">
    <property type="term" value="C:mitochondrial small ribosomal subunit"/>
    <property type="evidence" value="ECO:0007669"/>
    <property type="project" value="TreeGrafter"/>
</dbReference>
<evidence type="ECO:0000256" key="5">
    <source>
        <dbReference type="PROSITE-ProRule" id="PRU00268"/>
    </source>
</evidence>
<dbReference type="PROSITE" id="PS00585">
    <property type="entry name" value="RIBOSOMAL_S5"/>
    <property type="match status" value="1"/>
</dbReference>
<dbReference type="Gene3D" id="3.30.160.20">
    <property type="match status" value="1"/>
</dbReference>
<evidence type="ECO:0000256" key="2">
    <source>
        <dbReference type="ARBA" id="ARBA00022884"/>
    </source>
</evidence>
<organism evidence="7 8">
    <name type="scientific">Aquilegia coerulea</name>
    <name type="common">Rocky mountain columbine</name>
    <dbReference type="NCBI Taxonomy" id="218851"/>
    <lineage>
        <taxon>Eukaryota</taxon>
        <taxon>Viridiplantae</taxon>
        <taxon>Streptophyta</taxon>
        <taxon>Embryophyta</taxon>
        <taxon>Tracheophyta</taxon>
        <taxon>Spermatophyta</taxon>
        <taxon>Magnoliopsida</taxon>
        <taxon>Ranunculales</taxon>
        <taxon>Ranunculaceae</taxon>
        <taxon>Thalictroideae</taxon>
        <taxon>Aquilegia</taxon>
    </lineage>
</organism>
<dbReference type="InterPro" id="IPR000851">
    <property type="entry name" value="Ribosomal_uS5"/>
</dbReference>
<evidence type="ECO:0000256" key="3">
    <source>
        <dbReference type="ARBA" id="ARBA00022980"/>
    </source>
</evidence>
<dbReference type="OrthoDB" id="309483at2759"/>
<dbReference type="FunCoup" id="A0A2G5CVD4">
    <property type="interactions" value="985"/>
</dbReference>
<dbReference type="AlphaFoldDB" id="A0A2G5CVD4"/>
<dbReference type="PROSITE" id="PS50881">
    <property type="entry name" value="S5_DSRBD"/>
    <property type="match status" value="1"/>
</dbReference>
<evidence type="ECO:0000313" key="8">
    <source>
        <dbReference type="Proteomes" id="UP000230069"/>
    </source>
</evidence>
<accession>A0A2G5CVD4</accession>
<dbReference type="PANTHER" id="PTHR13718:SF61">
    <property type="entry name" value="SMALL RIBOSOMAL SUBUNIT PROTEIN US5M"/>
    <property type="match status" value="1"/>
</dbReference>
<dbReference type="SUPFAM" id="SSF54768">
    <property type="entry name" value="dsRNA-binding domain-like"/>
    <property type="match status" value="1"/>
</dbReference>
<name>A0A2G5CVD4_AQUCA</name>
<dbReference type="GO" id="GO:0006412">
    <property type="term" value="P:translation"/>
    <property type="evidence" value="ECO:0007669"/>
    <property type="project" value="InterPro"/>
</dbReference>
<evidence type="ECO:0000313" key="7">
    <source>
        <dbReference type="EMBL" id="PIA35213.1"/>
    </source>
</evidence>
<evidence type="ECO:0000259" key="6">
    <source>
        <dbReference type="PROSITE" id="PS50881"/>
    </source>
</evidence>
<gene>
    <name evidence="7" type="ORF">AQUCO_03600108v1</name>
</gene>
<proteinExistence type="predicted"/>
<keyword evidence="4 5" id="KW-0687">Ribonucleoprotein</keyword>
<keyword evidence="8" id="KW-1185">Reference proteome</keyword>